<proteinExistence type="predicted"/>
<dbReference type="EMBL" id="BAAABW010000015">
    <property type="protein sequence ID" value="GAA0349198.1"/>
    <property type="molecule type" value="Genomic_DNA"/>
</dbReference>
<evidence type="ECO:0000313" key="2">
    <source>
        <dbReference type="Proteomes" id="UP001500063"/>
    </source>
</evidence>
<protein>
    <submittedName>
        <fullName evidence="1">Uncharacterized protein</fullName>
    </submittedName>
</protein>
<comment type="caution">
    <text evidence="1">The sequence shown here is derived from an EMBL/GenBank/DDBJ whole genome shotgun (WGS) entry which is preliminary data.</text>
</comment>
<name>A0ABP3GLS7_9ACTN</name>
<gene>
    <name evidence="1" type="ORF">GCM10010319_27440</name>
</gene>
<organism evidence="1 2">
    <name type="scientific">Streptomyces blastmyceticus</name>
    <dbReference type="NCBI Taxonomy" id="68180"/>
    <lineage>
        <taxon>Bacteria</taxon>
        <taxon>Bacillati</taxon>
        <taxon>Actinomycetota</taxon>
        <taxon>Actinomycetes</taxon>
        <taxon>Kitasatosporales</taxon>
        <taxon>Streptomycetaceae</taxon>
        <taxon>Streptomyces</taxon>
    </lineage>
</organism>
<accession>A0ABP3GLS7</accession>
<dbReference type="RefSeq" id="WP_301890133.1">
    <property type="nucleotide sequence ID" value="NZ_BAAABW010000015.1"/>
</dbReference>
<keyword evidence="2" id="KW-1185">Reference proteome</keyword>
<dbReference type="Proteomes" id="UP001500063">
    <property type="component" value="Unassembled WGS sequence"/>
</dbReference>
<sequence length="59" mass="7129">MLCTPAHERSREEINTEIRDFLATRQDHALTRNERRVYEQLLTEWLAAPQPRRPHRSMT</sequence>
<reference evidence="2" key="1">
    <citation type="journal article" date="2019" name="Int. J. Syst. Evol. Microbiol.">
        <title>The Global Catalogue of Microorganisms (GCM) 10K type strain sequencing project: providing services to taxonomists for standard genome sequencing and annotation.</title>
        <authorList>
            <consortium name="The Broad Institute Genomics Platform"/>
            <consortium name="The Broad Institute Genome Sequencing Center for Infectious Disease"/>
            <person name="Wu L."/>
            <person name="Ma J."/>
        </authorList>
    </citation>
    <scope>NUCLEOTIDE SEQUENCE [LARGE SCALE GENOMIC DNA]</scope>
    <source>
        <strain evidence="2">JCM 4565</strain>
    </source>
</reference>
<evidence type="ECO:0000313" key="1">
    <source>
        <dbReference type="EMBL" id="GAA0349198.1"/>
    </source>
</evidence>